<dbReference type="InterPro" id="IPR013112">
    <property type="entry name" value="FAD-bd_8"/>
</dbReference>
<comment type="subcellular location">
    <subcellularLocation>
        <location evidence="1">Membrane</location>
        <topology evidence="1">Multi-pass membrane protein</topology>
    </subcellularLocation>
</comment>
<keyword evidence="11 15" id="KW-0472">Membrane</keyword>
<dbReference type="AlphaFoldDB" id="A5DV90"/>
<accession>A5DV90</accession>
<dbReference type="KEGG" id="lel:PVL30_001248"/>
<keyword evidence="6" id="KW-0521">NADP</keyword>
<keyword evidence="9" id="KW-0560">Oxidoreductase</keyword>
<dbReference type="SFLD" id="SFLDF00463">
    <property type="entry name" value="AIM14"/>
    <property type="match status" value="1"/>
</dbReference>
<dbReference type="SFLD" id="SFLDG01168">
    <property type="entry name" value="Ferric_reductase_subgroup_(FRE"/>
    <property type="match status" value="1"/>
</dbReference>
<evidence type="ECO:0000256" key="14">
    <source>
        <dbReference type="ARBA" id="ARBA00039704"/>
    </source>
</evidence>
<evidence type="ECO:0000313" key="20">
    <source>
        <dbReference type="Proteomes" id="UP000001996"/>
    </source>
</evidence>
<comment type="similarity">
    <text evidence="13">Belongs to the ferric reductase (FRE) family. AIM14 subfamily.</text>
</comment>
<dbReference type="Pfam" id="PF01794">
    <property type="entry name" value="Ferric_reduct"/>
    <property type="match status" value="1"/>
</dbReference>
<proteinExistence type="inferred from homology"/>
<dbReference type="EMBL" id="CH981524">
    <property type="protein sequence ID" value="EDK43098.1"/>
    <property type="molecule type" value="Genomic_DNA"/>
</dbReference>
<evidence type="ECO:0000256" key="13">
    <source>
        <dbReference type="ARBA" id="ARBA00038065"/>
    </source>
</evidence>
<dbReference type="InParanoid" id="A5DV90"/>
<evidence type="ECO:0000256" key="1">
    <source>
        <dbReference type="ARBA" id="ARBA00004141"/>
    </source>
</evidence>
<evidence type="ECO:0000259" key="17">
    <source>
        <dbReference type="Pfam" id="PF08022"/>
    </source>
</evidence>
<feature type="transmembrane region" description="Helical" evidence="15">
    <location>
        <begin position="220"/>
        <end position="237"/>
    </location>
</feature>
<evidence type="ECO:0000256" key="8">
    <source>
        <dbReference type="ARBA" id="ARBA00022989"/>
    </source>
</evidence>
<dbReference type="GeneID" id="5235411"/>
<dbReference type="InterPro" id="IPR039261">
    <property type="entry name" value="FNR_nucleotide-bd"/>
</dbReference>
<keyword evidence="8 15" id="KW-1133">Transmembrane helix</keyword>
<dbReference type="Pfam" id="PF08022">
    <property type="entry name" value="FAD_binding_8"/>
    <property type="match status" value="1"/>
</dbReference>
<evidence type="ECO:0000256" key="11">
    <source>
        <dbReference type="ARBA" id="ARBA00023136"/>
    </source>
</evidence>
<organism evidence="19 20">
    <name type="scientific">Lodderomyces elongisporus (strain ATCC 11503 / CBS 2605 / JCM 1781 / NBRC 1676 / NRRL YB-4239)</name>
    <name type="common">Yeast</name>
    <name type="synonym">Saccharomyces elongisporus</name>
    <dbReference type="NCBI Taxonomy" id="379508"/>
    <lineage>
        <taxon>Eukaryota</taxon>
        <taxon>Fungi</taxon>
        <taxon>Dikarya</taxon>
        <taxon>Ascomycota</taxon>
        <taxon>Saccharomycotina</taxon>
        <taxon>Pichiomycetes</taxon>
        <taxon>Debaryomycetaceae</taxon>
        <taxon>Candida/Lodderomyces clade</taxon>
        <taxon>Lodderomyces</taxon>
    </lineage>
</organism>
<feature type="transmembrane region" description="Helical" evidence="15">
    <location>
        <begin position="193"/>
        <end position="214"/>
    </location>
</feature>
<dbReference type="PANTHER" id="PTHR11972">
    <property type="entry name" value="NADPH OXIDASE"/>
    <property type="match status" value="1"/>
</dbReference>
<feature type="transmembrane region" description="Helical" evidence="15">
    <location>
        <begin position="167"/>
        <end position="186"/>
    </location>
</feature>
<keyword evidence="7" id="KW-0249">Electron transport</keyword>
<dbReference type="OrthoDB" id="17725at2759"/>
<dbReference type="Proteomes" id="UP000001996">
    <property type="component" value="Unassembled WGS sequence"/>
</dbReference>
<dbReference type="Pfam" id="PF08030">
    <property type="entry name" value="NAD_binding_6"/>
    <property type="match status" value="1"/>
</dbReference>
<dbReference type="InterPro" id="IPR050369">
    <property type="entry name" value="RBOH/FRE"/>
</dbReference>
<gene>
    <name evidence="19" type="ORF">LELG_01276</name>
</gene>
<feature type="transmembrane region" description="Helical" evidence="15">
    <location>
        <begin position="20"/>
        <end position="42"/>
    </location>
</feature>
<evidence type="ECO:0000256" key="2">
    <source>
        <dbReference type="ARBA" id="ARBA00022448"/>
    </source>
</evidence>
<feature type="transmembrane region" description="Helical" evidence="15">
    <location>
        <begin position="134"/>
        <end position="155"/>
    </location>
</feature>
<name>A5DV90_LODEL</name>
<reference evidence="19 20" key="1">
    <citation type="journal article" date="2009" name="Nature">
        <title>Evolution of pathogenicity and sexual reproduction in eight Candida genomes.</title>
        <authorList>
            <person name="Butler G."/>
            <person name="Rasmussen M.D."/>
            <person name="Lin M.F."/>
            <person name="Santos M.A."/>
            <person name="Sakthikumar S."/>
            <person name="Munro C.A."/>
            <person name="Rheinbay E."/>
            <person name="Grabherr M."/>
            <person name="Forche A."/>
            <person name="Reedy J.L."/>
            <person name="Agrafioti I."/>
            <person name="Arnaud M.B."/>
            <person name="Bates S."/>
            <person name="Brown A.J."/>
            <person name="Brunke S."/>
            <person name="Costanzo M.C."/>
            <person name="Fitzpatrick D.A."/>
            <person name="de Groot P.W."/>
            <person name="Harris D."/>
            <person name="Hoyer L.L."/>
            <person name="Hube B."/>
            <person name="Klis F.M."/>
            <person name="Kodira C."/>
            <person name="Lennard N."/>
            <person name="Logue M.E."/>
            <person name="Martin R."/>
            <person name="Neiman A.M."/>
            <person name="Nikolaou E."/>
            <person name="Quail M.A."/>
            <person name="Quinn J."/>
            <person name="Santos M.C."/>
            <person name="Schmitzberger F.F."/>
            <person name="Sherlock G."/>
            <person name="Shah P."/>
            <person name="Silverstein K.A."/>
            <person name="Skrzypek M.S."/>
            <person name="Soll D."/>
            <person name="Staggs R."/>
            <person name="Stansfield I."/>
            <person name="Stumpf M.P."/>
            <person name="Sudbery P.E."/>
            <person name="Srikantha T."/>
            <person name="Zeng Q."/>
            <person name="Berman J."/>
            <person name="Berriman M."/>
            <person name="Heitman J."/>
            <person name="Gow N.A."/>
            <person name="Lorenz M.C."/>
            <person name="Birren B.W."/>
            <person name="Kellis M."/>
            <person name="Cuomo C.A."/>
        </authorList>
    </citation>
    <scope>NUCLEOTIDE SEQUENCE [LARGE SCALE GENOMIC DNA]</scope>
    <source>
        <strain evidence="20">ATCC 11503 / BCRC 21390 / CBS 2605 / JCM 1781 / NBRC 1676 / NRRL YB-4239</strain>
    </source>
</reference>
<evidence type="ECO:0000256" key="3">
    <source>
        <dbReference type="ARBA" id="ARBA00022630"/>
    </source>
</evidence>
<keyword evidence="5" id="KW-0274">FAD</keyword>
<evidence type="ECO:0000256" key="4">
    <source>
        <dbReference type="ARBA" id="ARBA00022692"/>
    </source>
</evidence>
<dbReference type="OMA" id="GRMAYCL"/>
<evidence type="ECO:0000256" key="6">
    <source>
        <dbReference type="ARBA" id="ARBA00022857"/>
    </source>
</evidence>
<feature type="domain" description="Ferric reductase NAD binding" evidence="18">
    <location>
        <begin position="351"/>
        <end position="535"/>
    </location>
</feature>
<evidence type="ECO:0000313" key="19">
    <source>
        <dbReference type="EMBL" id="EDK43098.1"/>
    </source>
</evidence>
<evidence type="ECO:0000256" key="12">
    <source>
        <dbReference type="ARBA" id="ARBA00037386"/>
    </source>
</evidence>
<evidence type="ECO:0000259" key="18">
    <source>
        <dbReference type="Pfam" id="PF08030"/>
    </source>
</evidence>
<keyword evidence="4 15" id="KW-0812">Transmembrane</keyword>
<feature type="domain" description="Ferric oxidoreductase" evidence="16">
    <location>
        <begin position="96"/>
        <end position="212"/>
    </location>
</feature>
<comment type="function">
    <text evidence="12">Probable cell surface metalloreductase. May be involved in iron or copper homeostasis.</text>
</comment>
<evidence type="ECO:0000259" key="16">
    <source>
        <dbReference type="Pfam" id="PF01794"/>
    </source>
</evidence>
<dbReference type="GO" id="GO:0000293">
    <property type="term" value="F:ferric-chelate reductase activity"/>
    <property type="evidence" value="ECO:0007669"/>
    <property type="project" value="TreeGrafter"/>
</dbReference>
<keyword evidence="2" id="KW-0813">Transport</keyword>
<protein>
    <recommendedName>
        <fullName evidence="14">Probable metalloreductase AIM14</fullName>
    </recommendedName>
</protein>
<evidence type="ECO:0000256" key="5">
    <source>
        <dbReference type="ARBA" id="ARBA00022827"/>
    </source>
</evidence>
<dbReference type="SFLD" id="SFLDS00052">
    <property type="entry name" value="Ferric_Reductase_Domain"/>
    <property type="match status" value="1"/>
</dbReference>
<evidence type="ECO:0000256" key="9">
    <source>
        <dbReference type="ARBA" id="ARBA00023002"/>
    </source>
</evidence>
<sequence length="551" mass="63240">MTEVQPRHGGEHHYVNVKYGYIVFGITIVQIAYLIIFKFVYIQQWKRSGLYNGKLSFLANPPTWLIILIWSVIIVILGQSHISEFLENYTTVAKRLGRLAYALIPLNIYLILRFPNAFNWNCGYYLQNLNLHKWLSRLIFILSLVHAAGFTYKWIHQGTLVKFVKFWNFLGIVVLVPFIILIPLSIRLMRRKWYSGFYITHNITAWLMVVLITLHARPGVLFFAITSLVLLAMQLYLRFVAAYKINSEGSLKIINVPSSSLQIVKIPLPTQNFPVWSPGSHIRINYSYANIKSWIGPTHPFTLSSTYEDQNKFLLLIMRKTANFQFKPEKTYLLTGPYPALPAPFFSTLQVVNILCGGSGISFGLPLFQYFKSTSPNTVINLVWSVRNKADLFIRNSVDLTDVQVYVTSTIDEGETDENVNSTQFVVEDEHDEENYGLLNNDNNDNNNNEEEVVEEEQQQEGIELHTLHKQSSGTDASTTSKEGTKLLKVGENYWLGRPKLDEVFALHNPTLTHDPKCSWVVACGPDGLIKDAKTWAKDHNYQFFSEKYEM</sequence>
<evidence type="ECO:0000256" key="15">
    <source>
        <dbReference type="SAM" id="Phobius"/>
    </source>
</evidence>
<feature type="transmembrane region" description="Helical" evidence="15">
    <location>
        <begin position="102"/>
        <end position="122"/>
    </location>
</feature>
<dbReference type="InterPro" id="IPR013130">
    <property type="entry name" value="Fe3_Rdtase_TM_dom"/>
</dbReference>
<dbReference type="CDD" id="cd06186">
    <property type="entry name" value="NOX_Duox_like_FAD_NADP"/>
    <property type="match status" value="1"/>
</dbReference>
<dbReference type="InterPro" id="IPR013121">
    <property type="entry name" value="Fe_red_NAD-bd_6"/>
</dbReference>
<keyword evidence="20" id="KW-1185">Reference proteome</keyword>
<dbReference type="Gene3D" id="3.40.50.80">
    <property type="entry name" value="Nucleotide-binding domain of ferredoxin-NADP reductase (FNR) module"/>
    <property type="match status" value="1"/>
</dbReference>
<keyword evidence="10" id="KW-0406">Ion transport</keyword>
<dbReference type="VEuPathDB" id="FungiDB:LELG_01276"/>
<evidence type="ECO:0000256" key="10">
    <source>
        <dbReference type="ARBA" id="ARBA00023065"/>
    </source>
</evidence>
<dbReference type="eggNOG" id="KOG0039">
    <property type="taxonomic scope" value="Eukaryota"/>
</dbReference>
<dbReference type="HOGENOM" id="CLU_036508_0_0_1"/>
<dbReference type="GO" id="GO:0005886">
    <property type="term" value="C:plasma membrane"/>
    <property type="evidence" value="ECO:0007669"/>
    <property type="project" value="TreeGrafter"/>
</dbReference>
<dbReference type="GO" id="GO:0033215">
    <property type="term" value="P:reductive iron assimilation"/>
    <property type="evidence" value="ECO:0007669"/>
    <property type="project" value="TreeGrafter"/>
</dbReference>
<keyword evidence="3" id="KW-0285">Flavoprotein</keyword>
<feature type="domain" description="FAD-binding 8" evidence="17">
    <location>
        <begin position="261"/>
        <end position="324"/>
    </location>
</feature>
<feature type="transmembrane region" description="Helical" evidence="15">
    <location>
        <begin position="63"/>
        <end position="82"/>
    </location>
</feature>
<dbReference type="SUPFAM" id="SSF52343">
    <property type="entry name" value="Ferredoxin reductase-like, C-terminal NADP-linked domain"/>
    <property type="match status" value="1"/>
</dbReference>
<dbReference type="PANTHER" id="PTHR11972:SF198">
    <property type="entry name" value="METALLOREDUCTASE AIM14-RELATED"/>
    <property type="match status" value="1"/>
</dbReference>
<dbReference type="FunCoup" id="A5DV90">
    <property type="interactions" value="14"/>
</dbReference>
<evidence type="ECO:0000256" key="7">
    <source>
        <dbReference type="ARBA" id="ARBA00022982"/>
    </source>
</evidence>